<feature type="region of interest" description="Disordered" evidence="1">
    <location>
        <begin position="648"/>
        <end position="667"/>
    </location>
</feature>
<sequence length="702" mass="75553">MYRVWVAAAVVLVGAAAAEVVRSLRDGRTDLGNLLDADTLAPAALYQDLFVDGYRLDHYQFSAANFAVPDLAVFGLLRAATGRTGPAVLAWGWALFGVLAAAGAAAAFAVTPRPARRYLGPILLTWVAAYAAVVALRFFQQPVNLLVQPVYHSGALAFEFLDLCFVVGFLGSRTRAGGAGLLLGLGITCAVAAFSDRTFGLYFPLPFGVGVLGVLLIRPTGGVFSALTRTRAVVLLVVVGTGCGVGLLALRKIQGPEDPLAMYWAGPVWDGLGERTWELIGILGRELRAGNVLVEMMIAWYAVCAADAVAALVRRRAGDTWLTPFAFYQFLSAAVLPAVVVPFLLSRTSIEGVAGGNWNDFSRYFVGPVGMAFFGWPVRLALVATQPTWLPLRAAAGAVTTGLATVAVGANWDDPKTLTNDLSDPTPAFVREVDAVCERYGVRDGLGSYWVAKPISLFSRTGVRVRQVAPDAEAPFGVKSFVWLSNAEWYWKSPGGGEVSYQFVLTVERPPFQIIDLPTDDLIRALGEPAARVPVGRYTMLLYDRPADARFRNYHHLDPMVLDLRHRLAPRSPVRILADTRGVSGVGGEGEIVASEGVQKAGVISQTPALRPAATGAYRATFRVGSSGTSTPNGRIEVVWVPPDGQAEEPVEARDIPPGQDGDVPVTFDVPKRMRAGKLVFRVEYHGRGTLTFRWVDFQHMP</sequence>
<keyword evidence="2" id="KW-1133">Transmembrane helix</keyword>
<feature type="transmembrane region" description="Helical" evidence="2">
    <location>
        <begin position="177"/>
        <end position="195"/>
    </location>
</feature>
<feature type="transmembrane region" description="Helical" evidence="2">
    <location>
        <begin position="118"/>
        <end position="139"/>
    </location>
</feature>
<dbReference type="EMBL" id="NIDE01000005">
    <property type="protein sequence ID" value="OWK41690.1"/>
    <property type="molecule type" value="Genomic_DNA"/>
</dbReference>
<feature type="transmembrane region" description="Helical" evidence="2">
    <location>
        <begin position="201"/>
        <end position="220"/>
    </location>
</feature>
<feature type="transmembrane region" description="Helical" evidence="2">
    <location>
        <begin position="365"/>
        <end position="382"/>
    </location>
</feature>
<evidence type="ECO:0000313" key="3">
    <source>
        <dbReference type="EMBL" id="OWK41690.1"/>
    </source>
</evidence>
<feature type="transmembrane region" description="Helical" evidence="2">
    <location>
        <begin position="232"/>
        <end position="250"/>
    </location>
</feature>
<accession>A0A225DJP9</accession>
<dbReference type="Proteomes" id="UP000214646">
    <property type="component" value="Unassembled WGS sequence"/>
</dbReference>
<feature type="transmembrane region" description="Helical" evidence="2">
    <location>
        <begin position="394"/>
        <end position="412"/>
    </location>
</feature>
<feature type="transmembrane region" description="Helical" evidence="2">
    <location>
        <begin position="151"/>
        <end position="170"/>
    </location>
</feature>
<keyword evidence="4" id="KW-1185">Reference proteome</keyword>
<feature type="transmembrane region" description="Helical" evidence="2">
    <location>
        <begin position="90"/>
        <end position="111"/>
    </location>
</feature>
<protein>
    <submittedName>
        <fullName evidence="3">Uncharacterized protein</fullName>
    </submittedName>
</protein>
<reference evidence="4" key="1">
    <citation type="submission" date="2017-06" db="EMBL/GenBank/DDBJ databases">
        <title>Genome analysis of Fimbriiglobus ruber SP5, the first member of the order Planctomycetales with confirmed chitinolytic capability.</title>
        <authorList>
            <person name="Ravin N.V."/>
            <person name="Rakitin A.L."/>
            <person name="Ivanova A.A."/>
            <person name="Beletsky A.V."/>
            <person name="Kulichevskaya I.S."/>
            <person name="Mardanov A.V."/>
            <person name="Dedysh S.N."/>
        </authorList>
    </citation>
    <scope>NUCLEOTIDE SEQUENCE [LARGE SCALE GENOMIC DNA]</scope>
    <source>
        <strain evidence="4">SP5</strain>
    </source>
</reference>
<keyword evidence="2" id="KW-0812">Transmembrane</keyword>
<name>A0A225DJP9_9BACT</name>
<evidence type="ECO:0000256" key="1">
    <source>
        <dbReference type="SAM" id="MobiDB-lite"/>
    </source>
</evidence>
<proteinExistence type="predicted"/>
<evidence type="ECO:0000313" key="4">
    <source>
        <dbReference type="Proteomes" id="UP000214646"/>
    </source>
</evidence>
<gene>
    <name evidence="3" type="ORF">FRUB_03768</name>
</gene>
<evidence type="ECO:0000256" key="2">
    <source>
        <dbReference type="SAM" id="Phobius"/>
    </source>
</evidence>
<feature type="transmembrane region" description="Helical" evidence="2">
    <location>
        <begin position="292"/>
        <end position="313"/>
    </location>
</feature>
<feature type="transmembrane region" description="Helical" evidence="2">
    <location>
        <begin position="325"/>
        <end position="345"/>
    </location>
</feature>
<organism evidence="3 4">
    <name type="scientific">Fimbriiglobus ruber</name>
    <dbReference type="NCBI Taxonomy" id="1908690"/>
    <lineage>
        <taxon>Bacteria</taxon>
        <taxon>Pseudomonadati</taxon>
        <taxon>Planctomycetota</taxon>
        <taxon>Planctomycetia</taxon>
        <taxon>Gemmatales</taxon>
        <taxon>Gemmataceae</taxon>
        <taxon>Fimbriiglobus</taxon>
    </lineage>
</organism>
<comment type="caution">
    <text evidence="3">The sequence shown here is derived from an EMBL/GenBank/DDBJ whole genome shotgun (WGS) entry which is preliminary data.</text>
</comment>
<dbReference type="AlphaFoldDB" id="A0A225DJP9"/>
<keyword evidence="2" id="KW-0472">Membrane</keyword>